<keyword evidence="2" id="KW-1185">Reference proteome</keyword>
<reference evidence="1 2" key="1">
    <citation type="submission" date="2022-01" db="EMBL/GenBank/DDBJ databases">
        <title>Whole genome-based taxonomy of the Shewanellaceae.</title>
        <authorList>
            <person name="Martin-Rodriguez A.J."/>
        </authorList>
    </citation>
    <scope>NUCLEOTIDE SEQUENCE [LARGE SCALE GENOMIC DNA]</scope>
    <source>
        <strain evidence="1 2">DSM 17177</strain>
    </source>
</reference>
<dbReference type="Proteomes" id="UP001203423">
    <property type="component" value="Unassembled WGS sequence"/>
</dbReference>
<evidence type="ECO:0008006" key="3">
    <source>
        <dbReference type="Google" id="ProtNLM"/>
    </source>
</evidence>
<proteinExistence type="predicted"/>
<sequence>MSIVMLTLSFFTLTACTSSGVVPIGESIFIVSKKSAACGFSSGEGTKVDLYREANAYCEEKHKSLVTVEAITRDGVPFVRCASVELTFKYITSNKS</sequence>
<evidence type="ECO:0000313" key="2">
    <source>
        <dbReference type="Proteomes" id="UP001203423"/>
    </source>
</evidence>
<name>A0ABT0LA49_9GAMM</name>
<accession>A0ABT0LA49</accession>
<organism evidence="1 2">
    <name type="scientific">Shewanella surugensis</name>
    <dbReference type="NCBI Taxonomy" id="212020"/>
    <lineage>
        <taxon>Bacteria</taxon>
        <taxon>Pseudomonadati</taxon>
        <taxon>Pseudomonadota</taxon>
        <taxon>Gammaproteobacteria</taxon>
        <taxon>Alteromonadales</taxon>
        <taxon>Shewanellaceae</taxon>
        <taxon>Shewanella</taxon>
    </lineage>
</organism>
<dbReference type="EMBL" id="JAKIKS010000023">
    <property type="protein sequence ID" value="MCL1124434.1"/>
    <property type="molecule type" value="Genomic_DNA"/>
</dbReference>
<evidence type="ECO:0000313" key="1">
    <source>
        <dbReference type="EMBL" id="MCL1124434.1"/>
    </source>
</evidence>
<protein>
    <recommendedName>
        <fullName evidence="3">Lipoprotein</fullName>
    </recommendedName>
</protein>
<gene>
    <name evidence="1" type="ORF">L2764_08085</name>
</gene>
<comment type="caution">
    <text evidence="1">The sequence shown here is derived from an EMBL/GenBank/DDBJ whole genome shotgun (WGS) entry which is preliminary data.</text>
</comment>
<dbReference type="RefSeq" id="WP_248939711.1">
    <property type="nucleotide sequence ID" value="NZ_JAKIKS010000023.1"/>
</dbReference>